<gene>
    <name evidence="1" type="ORF">BN201_0190</name>
</gene>
<name>A0A0B7MRN0_9CAUD</name>
<proteinExistence type="predicted"/>
<dbReference type="GeneID" id="23301304"/>
<dbReference type="RefSeq" id="YP_009118873.1">
    <property type="nucleotide sequence ID" value="NC_025425.1"/>
</dbReference>
<organism evidence="1 2">
    <name type="scientific">Enterobacteria phage GEC-3S</name>
    <dbReference type="NCBI Taxonomy" id="1222338"/>
    <lineage>
        <taxon>Viruses</taxon>
        <taxon>Duplodnaviria</taxon>
        <taxon>Heunggongvirae</taxon>
        <taxon>Uroviricota</taxon>
        <taxon>Caudoviricetes</taxon>
        <taxon>Pantevenvirales</taxon>
        <taxon>Straboviridae</taxon>
        <taxon>Krischvirus</taxon>
        <taxon>Krischvirus gec3s</taxon>
    </lineage>
</organism>
<sequence length="70" mass="7982">MANIEIIITDVTYDRINEIGTALLEDGTTRTINYTEYVEMRGCIKRVGKYTLIEKDYSGYTLEQLLDGAL</sequence>
<accession>A0A0B7MRN0</accession>
<dbReference type="KEGG" id="vg:23301304"/>
<keyword evidence="2" id="KW-1185">Reference proteome</keyword>
<dbReference type="Proteomes" id="UP000203896">
    <property type="component" value="Segment"/>
</dbReference>
<dbReference type="EMBL" id="HE978309">
    <property type="protein sequence ID" value="CEO90793.1"/>
    <property type="molecule type" value="Genomic_DNA"/>
</dbReference>
<reference evidence="1 2" key="1">
    <citation type="submission" date="2012-08" db="EMBL/GenBank/DDBJ databases">
        <title>Selection and characterization of a candidate therapeutic bacteriophage that lyses the German Escherichia coli O104:H4 outbreak strain.</title>
        <authorList>
            <person name="Merabishvilli M."/>
            <person name="De Vos D."/>
            <person name="Verbeken G."/>
            <person name="Kropinski A."/>
            <person name="Vandenheuvel D."/>
            <person name="Lavigne R."/>
            <person name="Wattiau P."/>
            <person name="Mast J."/>
            <person name="Ragimbeau C."/>
            <person name="Mossong J."/>
            <person name="Scheres J."/>
            <person name="Chanishvili N."/>
            <person name="Vaneechoutte M."/>
            <person name="Pirnay J.P."/>
        </authorList>
    </citation>
    <scope>NUCLEOTIDE SEQUENCE [LARGE SCALE GENOMIC DNA]</scope>
</reference>
<evidence type="ECO:0000313" key="2">
    <source>
        <dbReference type="Proteomes" id="UP000203896"/>
    </source>
</evidence>
<evidence type="ECO:0000313" key="1">
    <source>
        <dbReference type="EMBL" id="CEO90793.1"/>
    </source>
</evidence>
<protein>
    <submittedName>
        <fullName evidence="1">Uncharacterized protein</fullName>
    </submittedName>
</protein>